<name>A0A0G1A8Z0_9BACT</name>
<protein>
    <submittedName>
        <fullName evidence="2">Methyltransferase type 11</fullName>
    </submittedName>
</protein>
<dbReference type="Proteomes" id="UP000034837">
    <property type="component" value="Unassembled WGS sequence"/>
</dbReference>
<dbReference type="InterPro" id="IPR029063">
    <property type="entry name" value="SAM-dependent_MTases_sf"/>
</dbReference>
<evidence type="ECO:0000313" key="3">
    <source>
        <dbReference type="Proteomes" id="UP000034837"/>
    </source>
</evidence>
<organism evidence="2 3">
    <name type="scientific">Candidatus Magasanikbacteria bacterium GW2011_GWA2_42_32</name>
    <dbReference type="NCBI Taxonomy" id="1619039"/>
    <lineage>
        <taxon>Bacteria</taxon>
        <taxon>Candidatus Magasanikiibacteriota</taxon>
    </lineage>
</organism>
<keyword evidence="2" id="KW-0808">Transferase</keyword>
<evidence type="ECO:0000313" key="2">
    <source>
        <dbReference type="EMBL" id="KKS57404.1"/>
    </source>
</evidence>
<dbReference type="SUPFAM" id="SSF53335">
    <property type="entry name" value="S-adenosyl-L-methionine-dependent methyltransferases"/>
    <property type="match status" value="1"/>
</dbReference>
<dbReference type="InterPro" id="IPR025714">
    <property type="entry name" value="Methyltranfer_dom"/>
</dbReference>
<dbReference type="Gene3D" id="3.40.50.150">
    <property type="entry name" value="Vaccinia Virus protein VP39"/>
    <property type="match status" value="1"/>
</dbReference>
<dbReference type="CDD" id="cd02440">
    <property type="entry name" value="AdoMet_MTases"/>
    <property type="match status" value="1"/>
</dbReference>
<gene>
    <name evidence="2" type="ORF">UV20_C0001G0044</name>
</gene>
<evidence type="ECO:0000259" key="1">
    <source>
        <dbReference type="Pfam" id="PF13847"/>
    </source>
</evidence>
<comment type="caution">
    <text evidence="2">The sequence shown here is derived from an EMBL/GenBank/DDBJ whole genome shotgun (WGS) entry which is preliminary data.</text>
</comment>
<proteinExistence type="predicted"/>
<sequence>MQQIEDFGKWNEAMAIKYNPDEYHNSKNFLIRWIERYRARKILKLLDVQKDDKVLDLGCGAGNMLAQINKGDLYGVDISDFLLNLARQRNYQCPATIVKGDVENLPAEISSRKYNKIFCSEVLEHVLNPEKVIDEILKVSDQNAVIVFSVPNEKLINQIKAIFLNLHIFSFFFPKISKHMTDEWHLREADKAFLDKITKEKLLCRKVEGVPFGFMPLHVVAQYSILDK</sequence>
<dbReference type="AlphaFoldDB" id="A0A0G1A8Z0"/>
<dbReference type="Pfam" id="PF13847">
    <property type="entry name" value="Methyltransf_31"/>
    <property type="match status" value="1"/>
</dbReference>
<dbReference type="GO" id="GO:0008168">
    <property type="term" value="F:methyltransferase activity"/>
    <property type="evidence" value="ECO:0007669"/>
    <property type="project" value="UniProtKB-KW"/>
</dbReference>
<reference evidence="2 3" key="1">
    <citation type="journal article" date="2015" name="Nature">
        <title>rRNA introns, odd ribosomes, and small enigmatic genomes across a large radiation of phyla.</title>
        <authorList>
            <person name="Brown C.T."/>
            <person name="Hug L.A."/>
            <person name="Thomas B.C."/>
            <person name="Sharon I."/>
            <person name="Castelle C.J."/>
            <person name="Singh A."/>
            <person name="Wilkins M.J."/>
            <person name="Williams K.H."/>
            <person name="Banfield J.F."/>
        </authorList>
    </citation>
    <scope>NUCLEOTIDE SEQUENCE [LARGE SCALE GENOMIC DNA]</scope>
</reference>
<dbReference type="EMBL" id="LCDO01000001">
    <property type="protein sequence ID" value="KKS57404.1"/>
    <property type="molecule type" value="Genomic_DNA"/>
</dbReference>
<dbReference type="PANTHER" id="PTHR43861:SF1">
    <property type="entry name" value="TRANS-ACONITATE 2-METHYLTRANSFERASE"/>
    <property type="match status" value="1"/>
</dbReference>
<dbReference type="PANTHER" id="PTHR43861">
    <property type="entry name" value="TRANS-ACONITATE 2-METHYLTRANSFERASE-RELATED"/>
    <property type="match status" value="1"/>
</dbReference>
<feature type="domain" description="Methyltransferase" evidence="1">
    <location>
        <begin position="50"/>
        <end position="167"/>
    </location>
</feature>
<dbReference type="GO" id="GO:0032259">
    <property type="term" value="P:methylation"/>
    <property type="evidence" value="ECO:0007669"/>
    <property type="project" value="UniProtKB-KW"/>
</dbReference>
<keyword evidence="2" id="KW-0489">Methyltransferase</keyword>
<accession>A0A0G1A8Z0</accession>